<sequence length="83" mass="9795">MLIVLPCPPVSRDRFHLPPLFFKDFILQRASSIFFFRSACSSFSTVSNIVLYLVYSRKSRDKFTFQNYFLAIKKSFSNLENRV</sequence>
<gene>
    <name evidence="2" type="ORF">BpHYR1_054659</name>
</gene>
<accession>A0A3M7PY05</accession>
<proteinExistence type="predicted"/>
<evidence type="ECO:0000256" key="1">
    <source>
        <dbReference type="SAM" id="Phobius"/>
    </source>
</evidence>
<evidence type="ECO:0000313" key="2">
    <source>
        <dbReference type="EMBL" id="RNA04036.1"/>
    </source>
</evidence>
<keyword evidence="1" id="KW-1133">Transmembrane helix</keyword>
<keyword evidence="3" id="KW-1185">Reference proteome</keyword>
<keyword evidence="1" id="KW-0472">Membrane</keyword>
<protein>
    <submittedName>
        <fullName evidence="2">Uncharacterized protein</fullName>
    </submittedName>
</protein>
<feature type="transmembrane region" description="Helical" evidence="1">
    <location>
        <begin position="34"/>
        <end position="55"/>
    </location>
</feature>
<reference evidence="2 3" key="1">
    <citation type="journal article" date="2018" name="Sci. Rep.">
        <title>Genomic signatures of local adaptation to the degree of environmental predictability in rotifers.</title>
        <authorList>
            <person name="Franch-Gras L."/>
            <person name="Hahn C."/>
            <person name="Garcia-Roger E.M."/>
            <person name="Carmona M.J."/>
            <person name="Serra M."/>
            <person name="Gomez A."/>
        </authorList>
    </citation>
    <scope>NUCLEOTIDE SEQUENCE [LARGE SCALE GENOMIC DNA]</scope>
    <source>
        <strain evidence="2">HYR1</strain>
    </source>
</reference>
<comment type="caution">
    <text evidence="2">The sequence shown here is derived from an EMBL/GenBank/DDBJ whole genome shotgun (WGS) entry which is preliminary data.</text>
</comment>
<organism evidence="2 3">
    <name type="scientific">Brachionus plicatilis</name>
    <name type="common">Marine rotifer</name>
    <name type="synonym">Brachionus muelleri</name>
    <dbReference type="NCBI Taxonomy" id="10195"/>
    <lineage>
        <taxon>Eukaryota</taxon>
        <taxon>Metazoa</taxon>
        <taxon>Spiralia</taxon>
        <taxon>Gnathifera</taxon>
        <taxon>Rotifera</taxon>
        <taxon>Eurotatoria</taxon>
        <taxon>Monogononta</taxon>
        <taxon>Pseudotrocha</taxon>
        <taxon>Ploima</taxon>
        <taxon>Brachionidae</taxon>
        <taxon>Brachionus</taxon>
    </lineage>
</organism>
<evidence type="ECO:0000313" key="3">
    <source>
        <dbReference type="Proteomes" id="UP000276133"/>
    </source>
</evidence>
<name>A0A3M7PY05_BRAPC</name>
<dbReference type="Proteomes" id="UP000276133">
    <property type="component" value="Unassembled WGS sequence"/>
</dbReference>
<dbReference type="AlphaFoldDB" id="A0A3M7PY05"/>
<feature type="non-terminal residue" evidence="2">
    <location>
        <position position="83"/>
    </location>
</feature>
<keyword evidence="1" id="KW-0812">Transmembrane</keyword>
<dbReference type="EMBL" id="REGN01008259">
    <property type="protein sequence ID" value="RNA04036.1"/>
    <property type="molecule type" value="Genomic_DNA"/>
</dbReference>